<evidence type="ECO:0000313" key="3">
    <source>
        <dbReference type="EMBL" id="KFX76635.1"/>
    </source>
</evidence>
<proteinExistence type="predicted"/>
<comment type="caution">
    <text evidence="3">The sequence shown here is derived from an EMBL/GenBank/DDBJ whole genome shotgun (WGS) entry which is preliminary data.</text>
</comment>
<feature type="domain" description="Glycosyltransferase 2-like" evidence="2">
    <location>
        <begin position="8"/>
        <end position="136"/>
    </location>
</feature>
<reference evidence="3" key="1">
    <citation type="book" date="2014" name="THE 24TH EUROPEAN CONGRESS OF CLINICAL MICROBIOLOGY AND INFECTIOUS DISEASES" publisher="ECCMID 2014" city="Barcelona, Spain">
        <title>Identification of resistance genes in three multidrug-resistant Bacteroides fragilis isolates by whole genome sequencing.</title>
        <editorList>
            <person name="Unknown"/>
            <person name="A."/>
        </editorList>
        <authorList>
            <person name="Sydenham T.V."/>
            <person name="Hasman H."/>
            <person name="Wang M."/>
            <person name="Soki J."/>
            <person name="Nagy E."/>
            <person name="Justesen U.S."/>
        </authorList>
    </citation>
    <scope>NUCLEOTIDE SEQUENCE</scope>
    <source>
        <strain evidence="3">DCMOUH0018B</strain>
    </source>
</reference>
<accession>A0A0I9SE12</accession>
<keyword evidence="1" id="KW-0472">Membrane</keyword>
<dbReference type="InterPro" id="IPR029044">
    <property type="entry name" value="Nucleotide-diphossugar_trans"/>
</dbReference>
<feature type="transmembrane region" description="Helical" evidence="1">
    <location>
        <begin position="229"/>
        <end position="248"/>
    </location>
</feature>
<organism evidence="3">
    <name type="scientific">Bacteroides fragilis</name>
    <dbReference type="NCBI Taxonomy" id="817"/>
    <lineage>
        <taxon>Bacteria</taxon>
        <taxon>Pseudomonadati</taxon>
        <taxon>Bacteroidota</taxon>
        <taxon>Bacteroidia</taxon>
        <taxon>Bacteroidales</taxon>
        <taxon>Bacteroidaceae</taxon>
        <taxon>Bacteroides</taxon>
    </lineage>
</organism>
<dbReference type="GO" id="GO:0016758">
    <property type="term" value="F:hexosyltransferase activity"/>
    <property type="evidence" value="ECO:0007669"/>
    <property type="project" value="UniProtKB-ARBA"/>
</dbReference>
<dbReference type="EMBL" id="JMZZ02000020">
    <property type="protein sequence ID" value="KFX76635.1"/>
    <property type="molecule type" value="Genomic_DNA"/>
</dbReference>
<sequence>MEKQDLVSIIMPTYNSSLFIEKTLEAIVAQTYLNWELLITDDCSIDDTVFIIRKYANKDLRIKLFVLSENSGPAIARNESIKQAQGKYIAFCDSDDLWGETKLKQQIDFMKINNYSFTHTDLLYCSYDGQIRGYRKCKSHVSYNDLLIRSEIVCSSVIYDAESLGKFYMPLIRKRQDWALWLQIIKKSKLAHCLHEPLLVYRMTPNSVSSKKIDLVKYNWQVYREIEGFSLFKSFFLFSFFYMPFYLLQKMKKHLFMRRKHIRY</sequence>
<dbReference type="PANTHER" id="PTHR22916">
    <property type="entry name" value="GLYCOSYLTRANSFERASE"/>
    <property type="match status" value="1"/>
</dbReference>
<dbReference type="InterPro" id="IPR001173">
    <property type="entry name" value="Glyco_trans_2-like"/>
</dbReference>
<gene>
    <name evidence="3" type="ORF">EE52_0200160</name>
</gene>
<dbReference type="PANTHER" id="PTHR22916:SF3">
    <property type="entry name" value="UDP-GLCNAC:BETAGAL BETA-1,3-N-ACETYLGLUCOSAMINYLTRANSFERASE-LIKE PROTEIN 1"/>
    <property type="match status" value="1"/>
</dbReference>
<dbReference type="AlphaFoldDB" id="A0A0I9SE12"/>
<dbReference type="RefSeq" id="WP_044299276.1">
    <property type="nucleotide sequence ID" value="NZ_CAEUHN010000001.1"/>
</dbReference>
<evidence type="ECO:0000256" key="1">
    <source>
        <dbReference type="SAM" id="Phobius"/>
    </source>
</evidence>
<dbReference type="Pfam" id="PF00535">
    <property type="entry name" value="Glycos_transf_2"/>
    <property type="match status" value="1"/>
</dbReference>
<keyword evidence="1" id="KW-0812">Transmembrane</keyword>
<keyword evidence="1" id="KW-1133">Transmembrane helix</keyword>
<dbReference type="Gene3D" id="3.90.550.10">
    <property type="entry name" value="Spore Coat Polysaccharide Biosynthesis Protein SpsA, Chain A"/>
    <property type="match status" value="1"/>
</dbReference>
<reference evidence="3" key="2">
    <citation type="submission" date="2014-07" db="EMBL/GenBank/DDBJ databases">
        <title>Genetics and epidemiology of antimicrobial resistance in B. fragilis group.</title>
        <authorList>
            <person name="Sydenham T.V."/>
            <person name="Hasman H."/>
            <person name="Kemp M."/>
            <person name="Justesen U.S."/>
        </authorList>
    </citation>
    <scope>NUCLEOTIDE SEQUENCE [LARGE SCALE GENOMIC DNA]</scope>
    <source>
        <strain evidence="3">DCMOUH0018B</strain>
    </source>
</reference>
<name>A0A0I9SE12_BACFG</name>
<dbReference type="PATRIC" id="fig|817.53.peg.30"/>
<protein>
    <recommendedName>
        <fullName evidence="2">Glycosyltransferase 2-like domain-containing protein</fullName>
    </recommendedName>
</protein>
<dbReference type="SUPFAM" id="SSF53448">
    <property type="entry name" value="Nucleotide-diphospho-sugar transferases"/>
    <property type="match status" value="1"/>
</dbReference>
<evidence type="ECO:0000259" key="2">
    <source>
        <dbReference type="Pfam" id="PF00535"/>
    </source>
</evidence>